<dbReference type="STRING" id="112413.SAMN05421854_101394"/>
<dbReference type="InterPro" id="IPR010497">
    <property type="entry name" value="Epoxide_hydro_N"/>
</dbReference>
<accession>A0A1I5DX34</accession>
<dbReference type="AlphaFoldDB" id="A0A1I5DX34"/>
<dbReference type="GO" id="GO:0004301">
    <property type="term" value="F:epoxide hydrolase activity"/>
    <property type="evidence" value="ECO:0007669"/>
    <property type="project" value="TreeGrafter"/>
</dbReference>
<dbReference type="PANTHER" id="PTHR21661:SF35">
    <property type="entry name" value="EPOXIDE HYDROLASE"/>
    <property type="match status" value="1"/>
</dbReference>
<proteinExistence type="inferred from homology"/>
<gene>
    <name evidence="5" type="ORF">SAMN05421854_101394</name>
</gene>
<comment type="similarity">
    <text evidence="1">Belongs to the peptidase S33 family.</text>
</comment>
<dbReference type="Pfam" id="PF06441">
    <property type="entry name" value="EHN"/>
    <property type="match status" value="1"/>
</dbReference>
<keyword evidence="3 5" id="KW-0378">Hydrolase</keyword>
<feature type="domain" description="Epoxide hydrolase N-terminal" evidence="4">
    <location>
        <begin position="3"/>
        <end position="46"/>
    </location>
</feature>
<dbReference type="GO" id="GO:0097176">
    <property type="term" value="P:epoxide metabolic process"/>
    <property type="evidence" value="ECO:0007669"/>
    <property type="project" value="TreeGrafter"/>
</dbReference>
<evidence type="ECO:0000256" key="1">
    <source>
        <dbReference type="ARBA" id="ARBA00010088"/>
    </source>
</evidence>
<organism evidence="5 6">
    <name type="scientific">Amycolatopsis rubida</name>
    <dbReference type="NCBI Taxonomy" id="112413"/>
    <lineage>
        <taxon>Bacteria</taxon>
        <taxon>Bacillati</taxon>
        <taxon>Actinomycetota</taxon>
        <taxon>Actinomycetes</taxon>
        <taxon>Pseudonocardiales</taxon>
        <taxon>Pseudonocardiaceae</taxon>
        <taxon>Amycolatopsis</taxon>
    </lineage>
</organism>
<dbReference type="Proteomes" id="UP000199137">
    <property type="component" value="Unassembled WGS sequence"/>
</dbReference>
<evidence type="ECO:0000259" key="4">
    <source>
        <dbReference type="Pfam" id="PF06441"/>
    </source>
</evidence>
<evidence type="ECO:0000313" key="5">
    <source>
        <dbReference type="EMBL" id="SFO03822.1"/>
    </source>
</evidence>
<name>A0A1I5DX34_9PSEU</name>
<dbReference type="EMBL" id="FOWC01000001">
    <property type="protein sequence ID" value="SFO03822.1"/>
    <property type="molecule type" value="Genomic_DNA"/>
</dbReference>
<sequence length="184" mass="20561">MPHETRWNEFPQFHTEINGVDLHFLHVASATPVLLTHGWPNSFVEFADLIEHLPAFHVVAPSLARLQLLLRPRPRLGRRPGGPRMGRIDAHTSPPEVARVGPVLGVYTTAGLGIPTEADLDSSERAAFTETMSQDWMNGVDHHALLRTAPQTFAYGTTPPWPHWRGWRRSSRSSTLVGVGWTRS</sequence>
<evidence type="ECO:0000313" key="6">
    <source>
        <dbReference type="Proteomes" id="UP000199137"/>
    </source>
</evidence>
<evidence type="ECO:0000256" key="2">
    <source>
        <dbReference type="ARBA" id="ARBA00022797"/>
    </source>
</evidence>
<evidence type="ECO:0000256" key="3">
    <source>
        <dbReference type="ARBA" id="ARBA00022801"/>
    </source>
</evidence>
<dbReference type="SUPFAM" id="SSF53474">
    <property type="entry name" value="alpha/beta-Hydrolases"/>
    <property type="match status" value="1"/>
</dbReference>
<dbReference type="Gene3D" id="3.40.50.1820">
    <property type="entry name" value="alpha/beta hydrolase"/>
    <property type="match status" value="1"/>
</dbReference>
<dbReference type="InterPro" id="IPR029058">
    <property type="entry name" value="AB_hydrolase_fold"/>
</dbReference>
<protein>
    <submittedName>
        <fullName evidence="5">Epoxide hydrolase N terminus</fullName>
    </submittedName>
</protein>
<reference evidence="5 6" key="1">
    <citation type="submission" date="2016-10" db="EMBL/GenBank/DDBJ databases">
        <authorList>
            <person name="de Groot N.N."/>
        </authorList>
    </citation>
    <scope>NUCLEOTIDE SEQUENCE [LARGE SCALE GENOMIC DNA]</scope>
    <source>
        <strain evidence="5 6">DSM 44637</strain>
    </source>
</reference>
<dbReference type="PANTHER" id="PTHR21661">
    <property type="entry name" value="EPOXIDE HYDROLASE 1-RELATED"/>
    <property type="match status" value="1"/>
</dbReference>
<keyword evidence="2" id="KW-0058">Aromatic hydrocarbons catabolism</keyword>